<dbReference type="Proteomes" id="UP000501648">
    <property type="component" value="Chromosome"/>
</dbReference>
<reference evidence="1 2" key="1">
    <citation type="journal article" date="2012" name="J. Bacteriol.">
        <title>Genome sequence of the pathogenic Herbaspirillum seropedicae strain Os34, isolated from rice roots.</title>
        <authorList>
            <person name="Ye W."/>
            <person name="Ye S."/>
            <person name="Liu J."/>
            <person name="Chang S."/>
            <person name="Chen M."/>
            <person name="Zhu B."/>
            <person name="Guo L."/>
            <person name="An Q."/>
        </authorList>
    </citation>
    <scope>NUCLEOTIDE SEQUENCE [LARGE SCALE GENOMIC DNA]</scope>
    <source>
        <strain evidence="1 2">Os34</strain>
    </source>
</reference>
<evidence type="ECO:0000313" key="2">
    <source>
        <dbReference type="Proteomes" id="UP000501648"/>
    </source>
</evidence>
<sequence>MYETRDISTIMPTLLRAPLRLLSCALLTAAVLLSGCDRRIDGELAAHEAAQTTLGVTPKQFAARFNSRLADVLKDMQVEEPEHMAHLYMLDASRLHPGQYEYVLDTKVGPAQTTLIGTLNQAGQLRNVGVMLTNRGQAARDEFLICAASAARSFIVDAKDQARLLPLITRLTTVALDNPGQRMTEVVADQLLSVELVQQGVLFQVQPRQ</sequence>
<protein>
    <submittedName>
        <fullName evidence="1">AttG domain containing protein</fullName>
    </submittedName>
</protein>
<accession>A0A6M3ZLG4</accession>
<dbReference type="AlphaFoldDB" id="A0A6M3ZLG4"/>
<organism evidence="1 2">
    <name type="scientific">Herbaspirillum rubrisubalbicans Os34</name>
    <dbReference type="NCBI Taxonomy" id="1235827"/>
    <lineage>
        <taxon>Bacteria</taxon>
        <taxon>Pseudomonadati</taxon>
        <taxon>Pseudomonadota</taxon>
        <taxon>Betaproteobacteria</taxon>
        <taxon>Burkholderiales</taxon>
        <taxon>Oxalobacteraceae</taxon>
        <taxon>Herbaspirillum</taxon>
    </lineage>
</organism>
<dbReference type="EMBL" id="CP008956">
    <property type="protein sequence ID" value="QJP99192.1"/>
    <property type="molecule type" value="Genomic_DNA"/>
</dbReference>
<evidence type="ECO:0000313" key="1">
    <source>
        <dbReference type="EMBL" id="QJP99192.1"/>
    </source>
</evidence>
<gene>
    <name evidence="1" type="ORF">C798_02790</name>
</gene>
<name>A0A6M3ZLG4_9BURK</name>
<proteinExistence type="predicted"/>